<evidence type="ECO:0000259" key="2">
    <source>
        <dbReference type="PROSITE" id="PS50943"/>
    </source>
</evidence>
<dbReference type="PANTHER" id="PTHR43236">
    <property type="entry name" value="ANTITOXIN HIGA1"/>
    <property type="match status" value="1"/>
</dbReference>
<dbReference type="RefSeq" id="WP_146661041.1">
    <property type="nucleotide sequence ID" value="NZ_CP019791.1"/>
</dbReference>
<dbReference type="InterPro" id="IPR010982">
    <property type="entry name" value="Lambda_DNA-bd_dom_sf"/>
</dbReference>
<dbReference type="InterPro" id="IPR052345">
    <property type="entry name" value="Rad_response_metalloprotease"/>
</dbReference>
<dbReference type="Pfam" id="PF01381">
    <property type="entry name" value="HTH_3"/>
    <property type="match status" value="1"/>
</dbReference>
<dbReference type="PROSITE" id="PS50943">
    <property type="entry name" value="HTH_CROC1"/>
    <property type="match status" value="1"/>
</dbReference>
<dbReference type="InterPro" id="IPR010359">
    <property type="entry name" value="IrrE_HExxH"/>
</dbReference>
<evidence type="ECO:0000313" key="3">
    <source>
        <dbReference type="EMBL" id="AQT68229.1"/>
    </source>
</evidence>
<dbReference type="Pfam" id="PF06114">
    <property type="entry name" value="Peptidase_M78"/>
    <property type="match status" value="1"/>
</dbReference>
<comment type="similarity">
    <text evidence="1">Belongs to the short-chain fatty acyl-CoA assimilation regulator (ScfR) family.</text>
</comment>
<reference evidence="4" key="1">
    <citation type="submission" date="2017-02" db="EMBL/GenBank/DDBJ databases">
        <title>Comparative genomics and description of representatives of a novel lineage of planctomycetes thriving in anoxic sediments.</title>
        <authorList>
            <person name="Spring S."/>
            <person name="Bunk B."/>
            <person name="Sproer C."/>
        </authorList>
    </citation>
    <scope>NUCLEOTIDE SEQUENCE [LARGE SCALE GENOMIC DNA]</scope>
    <source>
        <strain evidence="4">ST-NAGAB-D1</strain>
    </source>
</reference>
<name>A0A1U9NJZ5_9BACT</name>
<organism evidence="3 4">
    <name type="scientific">Anaerohalosphaera lusitana</name>
    <dbReference type="NCBI Taxonomy" id="1936003"/>
    <lineage>
        <taxon>Bacteria</taxon>
        <taxon>Pseudomonadati</taxon>
        <taxon>Planctomycetota</taxon>
        <taxon>Phycisphaerae</taxon>
        <taxon>Sedimentisphaerales</taxon>
        <taxon>Anaerohalosphaeraceae</taxon>
        <taxon>Anaerohalosphaera</taxon>
    </lineage>
</organism>
<dbReference type="Proteomes" id="UP000189674">
    <property type="component" value="Chromosome"/>
</dbReference>
<protein>
    <submittedName>
        <fullName evidence="3">Putative HTH-type transcriptional regulator YddM</fullName>
    </submittedName>
</protein>
<dbReference type="GO" id="GO:0003677">
    <property type="term" value="F:DNA binding"/>
    <property type="evidence" value="ECO:0007669"/>
    <property type="project" value="InterPro"/>
</dbReference>
<feature type="domain" description="HTH cro/C1-type" evidence="2">
    <location>
        <begin position="17"/>
        <end position="71"/>
    </location>
</feature>
<sequence length="370" mass="42806">MAVKYKPFINIGPGFYIEEELETRGWTKQDLATILGLSSTHVSELIHGKRAVSLETAKLLSKAFGQSPQYWLNLYTNYKLREEKTSKAENETEIKANILSHMPIADMVKKGWLPKWNGKLSRLVENVEQFWGRQGLDFAFMDKCAAPAFRKSDAFEKYNRYYALTWHHMARKCAAQYKVEKYDSKKLTAIANELAEYSYAENGIECLIQDLAYAGVKFFILPHLEKTYTDGSAFWDGDNPVIVWTGRFKREDNFWFTVAHEIAHILFHLRSKKAVFIDSENMDITEQEDEANLFAQKAYKYDEIVSFLGGHKITVFMVRKCSEELKISPSLIVGQLRHHQILKHYQLRNLVNSDVLESIPDEFFADVRAA</sequence>
<dbReference type="Gene3D" id="1.10.260.40">
    <property type="entry name" value="lambda repressor-like DNA-binding domains"/>
    <property type="match status" value="1"/>
</dbReference>
<dbReference type="CDD" id="cd00093">
    <property type="entry name" value="HTH_XRE"/>
    <property type="match status" value="1"/>
</dbReference>
<evidence type="ECO:0000313" key="4">
    <source>
        <dbReference type="Proteomes" id="UP000189674"/>
    </source>
</evidence>
<dbReference type="InterPro" id="IPR001387">
    <property type="entry name" value="Cro/C1-type_HTH"/>
</dbReference>
<proteinExistence type="inferred from homology"/>
<dbReference type="AlphaFoldDB" id="A0A1U9NJZ5"/>
<dbReference type="OrthoDB" id="9796786at2"/>
<gene>
    <name evidence="3" type="primary">yddM</name>
    <name evidence="3" type="ORF">STSP2_01385</name>
</gene>
<dbReference type="NCBIfam" id="TIGR02607">
    <property type="entry name" value="antidote_HigA"/>
    <property type="match status" value="1"/>
</dbReference>
<dbReference type="InterPro" id="IPR013430">
    <property type="entry name" value="Toxin_antidote_HigA"/>
</dbReference>
<keyword evidence="4" id="KW-1185">Reference proteome</keyword>
<dbReference type="STRING" id="1936003.STSP2_01385"/>
<accession>A0A1U9NJZ5</accession>
<dbReference type="EMBL" id="CP019791">
    <property type="protein sequence ID" value="AQT68229.1"/>
    <property type="molecule type" value="Genomic_DNA"/>
</dbReference>
<dbReference type="PANTHER" id="PTHR43236:SF2">
    <property type="entry name" value="BLL0069 PROTEIN"/>
    <property type="match status" value="1"/>
</dbReference>
<dbReference type="SUPFAM" id="SSF47413">
    <property type="entry name" value="lambda repressor-like DNA-binding domains"/>
    <property type="match status" value="1"/>
</dbReference>
<dbReference type="Gene3D" id="1.10.10.2910">
    <property type="match status" value="1"/>
</dbReference>
<evidence type="ECO:0000256" key="1">
    <source>
        <dbReference type="ARBA" id="ARBA00007227"/>
    </source>
</evidence>
<dbReference type="SMART" id="SM00530">
    <property type="entry name" value="HTH_XRE"/>
    <property type="match status" value="1"/>
</dbReference>
<dbReference type="KEGG" id="alus:STSP2_01385"/>